<evidence type="ECO:0000256" key="8">
    <source>
        <dbReference type="ARBA" id="ARBA00023015"/>
    </source>
</evidence>
<evidence type="ECO:0000313" key="13">
    <source>
        <dbReference type="EMBL" id="GID09848.1"/>
    </source>
</evidence>
<dbReference type="InterPro" id="IPR036388">
    <property type="entry name" value="WH-like_DNA-bd_sf"/>
</dbReference>
<comment type="cofactor">
    <cofactor evidence="11">
        <name>Zn(2+)</name>
        <dbReference type="ChEBI" id="CHEBI:29105"/>
    </cofactor>
    <text evidence="11">Binds 1 zinc ion per subunit.</text>
</comment>
<evidence type="ECO:0000256" key="12">
    <source>
        <dbReference type="PIRSR" id="PIRSR602481-2"/>
    </source>
</evidence>
<dbReference type="InterPro" id="IPR036390">
    <property type="entry name" value="WH_DNA-bd_sf"/>
</dbReference>
<feature type="binding site" evidence="12">
    <location>
        <position position="116"/>
    </location>
    <ligand>
        <name>Fe cation</name>
        <dbReference type="ChEBI" id="CHEBI:24875"/>
    </ligand>
</feature>
<evidence type="ECO:0000256" key="2">
    <source>
        <dbReference type="ARBA" id="ARBA00007957"/>
    </source>
</evidence>
<dbReference type="CDD" id="cd07153">
    <property type="entry name" value="Fur_like"/>
    <property type="match status" value="1"/>
</dbReference>
<dbReference type="PANTHER" id="PTHR33202:SF2">
    <property type="entry name" value="FERRIC UPTAKE REGULATION PROTEIN"/>
    <property type="match status" value="1"/>
</dbReference>
<dbReference type="GO" id="GO:0008270">
    <property type="term" value="F:zinc ion binding"/>
    <property type="evidence" value="ECO:0007669"/>
    <property type="project" value="TreeGrafter"/>
</dbReference>
<proteinExistence type="inferred from homology"/>
<evidence type="ECO:0000256" key="10">
    <source>
        <dbReference type="ARBA" id="ARBA00023163"/>
    </source>
</evidence>
<evidence type="ECO:0000256" key="6">
    <source>
        <dbReference type="ARBA" id="ARBA00022723"/>
    </source>
</evidence>
<dbReference type="EMBL" id="BOMB01000003">
    <property type="protein sequence ID" value="GID09848.1"/>
    <property type="molecule type" value="Genomic_DNA"/>
</dbReference>
<keyword evidence="4" id="KW-0963">Cytoplasm</keyword>
<gene>
    <name evidence="13" type="ORF">Aru02nite_07370</name>
</gene>
<dbReference type="Gene3D" id="1.10.10.10">
    <property type="entry name" value="Winged helix-like DNA-binding domain superfamily/Winged helix DNA-binding domain"/>
    <property type="match status" value="1"/>
</dbReference>
<keyword evidence="12" id="KW-0408">Iron</keyword>
<evidence type="ECO:0000256" key="11">
    <source>
        <dbReference type="PIRSR" id="PIRSR602481-1"/>
    </source>
</evidence>
<dbReference type="GO" id="GO:1900376">
    <property type="term" value="P:regulation of secondary metabolite biosynthetic process"/>
    <property type="evidence" value="ECO:0007669"/>
    <property type="project" value="TreeGrafter"/>
</dbReference>
<feature type="binding site" evidence="12">
    <location>
        <position position="99"/>
    </location>
    <ligand>
        <name>Fe cation</name>
        <dbReference type="ChEBI" id="CHEBI:24875"/>
    </ligand>
</feature>
<accession>A0A8J3IWB4</accession>
<dbReference type="Gene3D" id="3.30.1490.190">
    <property type="match status" value="1"/>
</dbReference>
<sequence length="131" mass="14017">MTSTRTTRQRAVVLSALADSDGFRSAQDLHRALVAAGHRIGLTTVYRAVQRLADAGDVDVVTLGGGERLYRRCDRGAHHHNLVCRQCGTAREVDLPALERAVARVAAAHGFTDTGHTVEIFGRCPDCPAAG</sequence>
<evidence type="ECO:0000313" key="14">
    <source>
        <dbReference type="Proteomes" id="UP000612808"/>
    </source>
</evidence>
<comment type="subunit">
    <text evidence="3">Homodimer.</text>
</comment>
<evidence type="ECO:0000256" key="1">
    <source>
        <dbReference type="ARBA" id="ARBA00004496"/>
    </source>
</evidence>
<comment type="cofactor">
    <cofactor evidence="12">
        <name>Mn(2+)</name>
        <dbReference type="ChEBI" id="CHEBI:29035"/>
    </cofactor>
    <cofactor evidence="12">
        <name>Fe(2+)</name>
        <dbReference type="ChEBI" id="CHEBI:29033"/>
    </cofactor>
    <text evidence="12">Binds 1 Mn(2+) or Fe(2+) ion per subunit.</text>
</comment>
<dbReference type="InterPro" id="IPR043135">
    <property type="entry name" value="Fur_C"/>
</dbReference>
<dbReference type="GO" id="GO:0003700">
    <property type="term" value="F:DNA-binding transcription factor activity"/>
    <property type="evidence" value="ECO:0007669"/>
    <property type="project" value="InterPro"/>
</dbReference>
<dbReference type="FunFam" id="1.10.10.10:FF:000459">
    <property type="entry name" value="Ferric uptake regulation protein"/>
    <property type="match status" value="1"/>
</dbReference>
<keyword evidence="14" id="KW-1185">Reference proteome</keyword>
<protein>
    <submittedName>
        <fullName evidence="13">Transcriptional repressor</fullName>
    </submittedName>
</protein>
<dbReference type="AlphaFoldDB" id="A0A8J3IWB4"/>
<dbReference type="RefSeq" id="WP_203654852.1">
    <property type="nucleotide sequence ID" value="NZ_BAAAZM010000002.1"/>
</dbReference>
<keyword evidence="8" id="KW-0805">Transcription regulation</keyword>
<dbReference type="Proteomes" id="UP000612808">
    <property type="component" value="Unassembled WGS sequence"/>
</dbReference>
<evidence type="ECO:0000256" key="5">
    <source>
        <dbReference type="ARBA" id="ARBA00022491"/>
    </source>
</evidence>
<dbReference type="InterPro" id="IPR002481">
    <property type="entry name" value="FUR"/>
</dbReference>
<comment type="subcellular location">
    <subcellularLocation>
        <location evidence="1">Cytoplasm</location>
    </subcellularLocation>
</comment>
<feature type="binding site" evidence="11">
    <location>
        <position position="127"/>
    </location>
    <ligand>
        <name>Zn(2+)</name>
        <dbReference type="ChEBI" id="CHEBI:29105"/>
    </ligand>
</feature>
<evidence type="ECO:0000256" key="7">
    <source>
        <dbReference type="ARBA" id="ARBA00022833"/>
    </source>
</evidence>
<comment type="similarity">
    <text evidence="2">Belongs to the Fur family.</text>
</comment>
<feature type="binding site" evidence="12">
    <location>
        <position position="78"/>
    </location>
    <ligand>
        <name>Fe cation</name>
        <dbReference type="ChEBI" id="CHEBI:24875"/>
    </ligand>
</feature>
<reference evidence="13" key="1">
    <citation type="submission" date="2021-01" db="EMBL/GenBank/DDBJ databases">
        <title>Whole genome shotgun sequence of Actinocatenispora rupis NBRC 107355.</title>
        <authorList>
            <person name="Komaki H."/>
            <person name="Tamura T."/>
        </authorList>
    </citation>
    <scope>NUCLEOTIDE SEQUENCE</scope>
    <source>
        <strain evidence="13">NBRC 107355</strain>
    </source>
</reference>
<dbReference type="GO" id="GO:0045892">
    <property type="term" value="P:negative regulation of DNA-templated transcription"/>
    <property type="evidence" value="ECO:0007669"/>
    <property type="project" value="TreeGrafter"/>
</dbReference>
<comment type="caution">
    <text evidence="13">The sequence shown here is derived from an EMBL/GenBank/DDBJ whole genome shotgun (WGS) entry which is preliminary data.</text>
</comment>
<keyword evidence="7 11" id="KW-0862">Zinc</keyword>
<dbReference type="PANTHER" id="PTHR33202">
    <property type="entry name" value="ZINC UPTAKE REGULATION PROTEIN"/>
    <property type="match status" value="1"/>
</dbReference>
<keyword evidence="5" id="KW-0678">Repressor</keyword>
<keyword evidence="10" id="KW-0804">Transcription</keyword>
<keyword evidence="6 11" id="KW-0479">Metal-binding</keyword>
<evidence type="ECO:0000256" key="9">
    <source>
        <dbReference type="ARBA" id="ARBA00023125"/>
    </source>
</evidence>
<feature type="binding site" evidence="11">
    <location>
        <position position="124"/>
    </location>
    <ligand>
        <name>Zn(2+)</name>
        <dbReference type="ChEBI" id="CHEBI:29105"/>
    </ligand>
</feature>
<dbReference type="GO" id="GO:0000976">
    <property type="term" value="F:transcription cis-regulatory region binding"/>
    <property type="evidence" value="ECO:0007669"/>
    <property type="project" value="TreeGrafter"/>
</dbReference>
<dbReference type="Pfam" id="PF01475">
    <property type="entry name" value="FUR"/>
    <property type="match status" value="1"/>
</dbReference>
<feature type="binding site" evidence="11">
    <location>
        <position position="84"/>
    </location>
    <ligand>
        <name>Zn(2+)</name>
        <dbReference type="ChEBI" id="CHEBI:29105"/>
    </ligand>
</feature>
<dbReference type="GO" id="GO:0005829">
    <property type="term" value="C:cytosol"/>
    <property type="evidence" value="ECO:0007669"/>
    <property type="project" value="TreeGrafter"/>
</dbReference>
<evidence type="ECO:0000256" key="3">
    <source>
        <dbReference type="ARBA" id="ARBA00011738"/>
    </source>
</evidence>
<evidence type="ECO:0000256" key="4">
    <source>
        <dbReference type="ARBA" id="ARBA00022490"/>
    </source>
</evidence>
<name>A0A8J3IWB4_9ACTN</name>
<dbReference type="SUPFAM" id="SSF46785">
    <property type="entry name" value="Winged helix' DNA-binding domain"/>
    <property type="match status" value="1"/>
</dbReference>
<feature type="binding site" evidence="11">
    <location>
        <position position="87"/>
    </location>
    <ligand>
        <name>Zn(2+)</name>
        <dbReference type="ChEBI" id="CHEBI:29105"/>
    </ligand>
</feature>
<keyword evidence="9" id="KW-0238">DNA-binding</keyword>
<organism evidence="13 14">
    <name type="scientific">Actinocatenispora rupis</name>
    <dbReference type="NCBI Taxonomy" id="519421"/>
    <lineage>
        <taxon>Bacteria</taxon>
        <taxon>Bacillati</taxon>
        <taxon>Actinomycetota</taxon>
        <taxon>Actinomycetes</taxon>
        <taxon>Micromonosporales</taxon>
        <taxon>Micromonosporaceae</taxon>
        <taxon>Actinocatenispora</taxon>
    </lineage>
</organism>